<name>A0A160JHU4_9PROT</name>
<dbReference type="Pfam" id="PF00795">
    <property type="entry name" value="CN_hydrolase"/>
    <property type="match status" value="1"/>
</dbReference>
<keyword evidence="4 9" id="KW-0808">Transferase</keyword>
<dbReference type="AlphaFoldDB" id="A0A160JHU4"/>
<evidence type="ECO:0000256" key="9">
    <source>
        <dbReference type="HAMAP-Rule" id="MF_01148"/>
    </source>
</evidence>
<evidence type="ECO:0000256" key="3">
    <source>
        <dbReference type="ARBA" id="ARBA00022475"/>
    </source>
</evidence>
<comment type="subcellular location">
    <subcellularLocation>
        <location evidence="1 9">Cell membrane</location>
        <topology evidence="1 9">Multi-pass membrane protein</topology>
    </subcellularLocation>
</comment>
<proteinExistence type="inferred from homology"/>
<dbReference type="Proteomes" id="UP000077405">
    <property type="component" value="Chromosome"/>
</dbReference>
<dbReference type="SUPFAM" id="SSF56317">
    <property type="entry name" value="Carbon-nitrogen hydrolase"/>
    <property type="match status" value="1"/>
</dbReference>
<feature type="transmembrane region" description="Helical" evidence="9">
    <location>
        <begin position="43"/>
        <end position="76"/>
    </location>
</feature>
<dbReference type="EMBL" id="CP015285">
    <property type="protein sequence ID" value="ANC92626.1"/>
    <property type="molecule type" value="Genomic_DNA"/>
</dbReference>
<dbReference type="GO" id="GO:0016410">
    <property type="term" value="F:N-acyltransferase activity"/>
    <property type="evidence" value="ECO:0007669"/>
    <property type="project" value="UniProtKB-UniRule"/>
</dbReference>
<feature type="domain" description="CN hydrolase" evidence="10">
    <location>
        <begin position="266"/>
        <end position="516"/>
    </location>
</feature>
<dbReference type="Gene3D" id="3.60.110.10">
    <property type="entry name" value="Carbon-nitrogen hydrolase"/>
    <property type="match status" value="1"/>
</dbReference>
<dbReference type="KEGG" id="ahu:A6A40_12385"/>
<keyword evidence="6 9" id="KW-1133">Transmembrane helix</keyword>
<dbReference type="UniPathway" id="UPA00666"/>
<comment type="pathway">
    <text evidence="9">Protein modification; lipoprotein biosynthesis (N-acyl transfer).</text>
</comment>
<evidence type="ECO:0000256" key="6">
    <source>
        <dbReference type="ARBA" id="ARBA00022989"/>
    </source>
</evidence>
<evidence type="ECO:0000256" key="2">
    <source>
        <dbReference type="ARBA" id="ARBA00010065"/>
    </source>
</evidence>
<dbReference type="Pfam" id="PF20154">
    <property type="entry name" value="LNT_N"/>
    <property type="match status" value="1"/>
</dbReference>
<evidence type="ECO:0000259" key="10">
    <source>
        <dbReference type="PROSITE" id="PS50263"/>
    </source>
</evidence>
<keyword evidence="8 9" id="KW-0012">Acyltransferase</keyword>
<comment type="catalytic activity">
    <reaction evidence="9">
        <text>N-terminal S-1,2-diacyl-sn-glyceryl-L-cysteinyl-[lipoprotein] + a glycerophospholipid = N-acyl-S-1,2-diacyl-sn-glyceryl-L-cysteinyl-[lipoprotein] + a 2-acyl-sn-glycero-3-phospholipid + H(+)</text>
        <dbReference type="Rhea" id="RHEA:48228"/>
        <dbReference type="Rhea" id="RHEA-COMP:14681"/>
        <dbReference type="Rhea" id="RHEA-COMP:14684"/>
        <dbReference type="ChEBI" id="CHEBI:15378"/>
        <dbReference type="ChEBI" id="CHEBI:136912"/>
        <dbReference type="ChEBI" id="CHEBI:140656"/>
        <dbReference type="ChEBI" id="CHEBI:140657"/>
        <dbReference type="ChEBI" id="CHEBI:140660"/>
        <dbReference type="EC" id="2.3.1.269"/>
    </reaction>
</comment>
<keyword evidence="3 9" id="KW-1003">Cell membrane</keyword>
<dbReference type="PANTHER" id="PTHR38686:SF1">
    <property type="entry name" value="APOLIPOPROTEIN N-ACYLTRANSFERASE"/>
    <property type="match status" value="1"/>
</dbReference>
<keyword evidence="5 9" id="KW-0812">Transmembrane</keyword>
<dbReference type="InterPro" id="IPR003010">
    <property type="entry name" value="C-N_Hydrolase"/>
</dbReference>
<dbReference type="NCBIfam" id="TIGR00546">
    <property type="entry name" value="lnt"/>
    <property type="match status" value="1"/>
</dbReference>
<feature type="transmembrane region" description="Helical" evidence="9">
    <location>
        <begin position="530"/>
        <end position="548"/>
    </location>
</feature>
<dbReference type="HAMAP" id="MF_01148">
    <property type="entry name" value="Lnt"/>
    <property type="match status" value="1"/>
</dbReference>
<organism evidence="11 12">
    <name type="scientific">Azospirillum humicireducens</name>
    <dbReference type="NCBI Taxonomy" id="1226968"/>
    <lineage>
        <taxon>Bacteria</taxon>
        <taxon>Pseudomonadati</taxon>
        <taxon>Pseudomonadota</taxon>
        <taxon>Alphaproteobacteria</taxon>
        <taxon>Rhodospirillales</taxon>
        <taxon>Azospirillaceae</taxon>
        <taxon>Azospirillum</taxon>
    </lineage>
</organism>
<feature type="transmembrane region" description="Helical" evidence="9">
    <location>
        <begin position="189"/>
        <end position="214"/>
    </location>
</feature>
<keyword evidence="7 9" id="KW-0472">Membrane</keyword>
<evidence type="ECO:0000256" key="8">
    <source>
        <dbReference type="ARBA" id="ARBA00023315"/>
    </source>
</evidence>
<evidence type="ECO:0000313" key="11">
    <source>
        <dbReference type="EMBL" id="ANC92626.1"/>
    </source>
</evidence>
<evidence type="ECO:0000313" key="12">
    <source>
        <dbReference type="Proteomes" id="UP000077405"/>
    </source>
</evidence>
<comment type="similarity">
    <text evidence="2 9">Belongs to the CN hydrolase family. Apolipoprotein N-acyltransferase subfamily.</text>
</comment>
<dbReference type="InterPro" id="IPR004563">
    <property type="entry name" value="Apolipo_AcylTrfase"/>
</dbReference>
<dbReference type="GO" id="GO:0005886">
    <property type="term" value="C:plasma membrane"/>
    <property type="evidence" value="ECO:0007669"/>
    <property type="project" value="UniProtKB-SubCell"/>
</dbReference>
<accession>A0A160JHU4</accession>
<dbReference type="GO" id="GO:0042158">
    <property type="term" value="P:lipoprotein biosynthetic process"/>
    <property type="evidence" value="ECO:0007669"/>
    <property type="project" value="UniProtKB-UniRule"/>
</dbReference>
<dbReference type="STRING" id="1226968.A6A40_12385"/>
<feature type="transmembrane region" description="Helical" evidence="9">
    <location>
        <begin position="226"/>
        <end position="248"/>
    </location>
</feature>
<dbReference type="CDD" id="cd07571">
    <property type="entry name" value="ALP_N-acyl_transferase"/>
    <property type="match status" value="1"/>
</dbReference>
<gene>
    <name evidence="9 11" type="primary">lnt</name>
    <name evidence="11" type="ORF">A6A40_12385</name>
</gene>
<evidence type="ECO:0000256" key="5">
    <source>
        <dbReference type="ARBA" id="ARBA00022692"/>
    </source>
</evidence>
<evidence type="ECO:0000256" key="1">
    <source>
        <dbReference type="ARBA" id="ARBA00004651"/>
    </source>
</evidence>
<dbReference type="PANTHER" id="PTHR38686">
    <property type="entry name" value="APOLIPOPROTEIN N-ACYLTRANSFERASE"/>
    <property type="match status" value="1"/>
</dbReference>
<dbReference type="OrthoDB" id="9804277at2"/>
<dbReference type="EC" id="2.3.1.269" evidence="9"/>
<protein>
    <recommendedName>
        <fullName evidence="9">Apolipoprotein N-acyltransferase</fullName>
        <shortName evidence="9">ALP N-acyltransferase</shortName>
        <ecNumber evidence="9">2.3.1.269</ecNumber>
    </recommendedName>
</protein>
<sequence>MAPLAFAAAGVSALTVTDTLPVPARLGRVSARLSALTGWHRAAAAMALGGLATLALPPVDLLPVLLLAFPGLIWLLDGVETKKGAFAVGWFFGFGHHLLGLYWISAALFTDIERFWWALPLSAAGLPILLAMFSGGATLSFHLLRRRGFGAGLARALLFAACWCLWEWLRGHVFTGFPWNLIGYGWVGVLPVLQSVSLFGIYGLTLVTVLVASLPAALPDRATTPLRAWAGVAAGLALLAALGGWGAWRMAGAVDEPVPGVRLRLVQAAIDQRLKWAPGERVQNFQSHLALSAEPPADPAALPPTVIIWPETAVPFFIEDDARVRQAMASVTPPGGLLITGAPRTTVGEDGERRYYNGMVAVDGSGAAVASYDKFHLVPFGEYMPLRQWLPVGAIAGNGAEFSAGPGPRTLHLGAQAPGLPPFSPLICYESIFPAAVVDTADRPRWLLNLTNDAWYGRTAGPHQHFAINRVRAVEEGLPLVRVANTGISGVVDSYGRVRHLLGLGERGFIDTTLPKAPDGVTAYARMGDWIFVIGLLGCFLVALASRYHR</sequence>
<dbReference type="InterPro" id="IPR036526">
    <property type="entry name" value="C-N_Hydrolase_sf"/>
</dbReference>
<reference evidence="11 12" key="1">
    <citation type="journal article" date="2013" name="Int. J. Syst. Evol. Microbiol.">
        <title>Azospirillum humicireducens sp. nov., a nitrogen-fixing bacterium isolated from a microbial fuel cell.</title>
        <authorList>
            <person name="Zhou S."/>
            <person name="Han L."/>
            <person name="Wang Y."/>
            <person name="Yang G."/>
            <person name="Zhuang L."/>
            <person name="Hu P."/>
        </authorList>
    </citation>
    <scope>NUCLEOTIDE SEQUENCE [LARGE SCALE GENOMIC DNA]</scope>
    <source>
        <strain evidence="11 12">SgZ-5</strain>
    </source>
</reference>
<dbReference type="PROSITE" id="PS50263">
    <property type="entry name" value="CN_HYDROLASE"/>
    <property type="match status" value="1"/>
</dbReference>
<feature type="transmembrane region" description="Helical" evidence="9">
    <location>
        <begin position="149"/>
        <end position="169"/>
    </location>
</feature>
<keyword evidence="11" id="KW-0449">Lipoprotein</keyword>
<feature type="transmembrane region" description="Helical" evidence="9">
    <location>
        <begin position="88"/>
        <end position="109"/>
    </location>
</feature>
<dbReference type="InterPro" id="IPR045378">
    <property type="entry name" value="LNT_N"/>
</dbReference>
<keyword evidence="12" id="KW-1185">Reference proteome</keyword>
<evidence type="ECO:0000256" key="7">
    <source>
        <dbReference type="ARBA" id="ARBA00023136"/>
    </source>
</evidence>
<feature type="transmembrane region" description="Helical" evidence="9">
    <location>
        <begin position="115"/>
        <end position="137"/>
    </location>
</feature>
<comment type="function">
    <text evidence="9">Catalyzes the phospholipid dependent N-acylation of the N-terminal cysteine of apolipoprotein, the last step in lipoprotein maturation.</text>
</comment>
<evidence type="ECO:0000256" key="4">
    <source>
        <dbReference type="ARBA" id="ARBA00022679"/>
    </source>
</evidence>